<dbReference type="Proteomes" id="UP001432027">
    <property type="component" value="Unassembled WGS sequence"/>
</dbReference>
<accession>A0AAV5U1H7</accession>
<feature type="compositionally biased region" description="Polar residues" evidence="1">
    <location>
        <begin position="81"/>
        <end position="104"/>
    </location>
</feature>
<reference evidence="3" key="1">
    <citation type="submission" date="2023-10" db="EMBL/GenBank/DDBJ databases">
        <title>Genome assembly of Pristionchus species.</title>
        <authorList>
            <person name="Yoshida K."/>
            <person name="Sommer R.J."/>
        </authorList>
    </citation>
    <scope>NUCLEOTIDE SEQUENCE</scope>
    <source>
        <strain evidence="3">RS0144</strain>
    </source>
</reference>
<keyword evidence="2" id="KW-0472">Membrane</keyword>
<feature type="non-terminal residue" evidence="3">
    <location>
        <position position="1"/>
    </location>
</feature>
<name>A0AAV5U1H7_9BILA</name>
<dbReference type="AlphaFoldDB" id="A0AAV5U1H7"/>
<keyword evidence="4" id="KW-1185">Reference proteome</keyword>
<keyword evidence="2" id="KW-0812">Transmembrane</keyword>
<feature type="region of interest" description="Disordered" evidence="1">
    <location>
        <begin position="34"/>
        <end position="118"/>
    </location>
</feature>
<feature type="transmembrane region" description="Helical" evidence="2">
    <location>
        <begin position="12"/>
        <end position="31"/>
    </location>
</feature>
<dbReference type="EMBL" id="BTSX01000005">
    <property type="protein sequence ID" value="GMT00423.1"/>
    <property type="molecule type" value="Genomic_DNA"/>
</dbReference>
<protein>
    <submittedName>
        <fullName evidence="3">Uncharacterized protein</fullName>
    </submittedName>
</protein>
<evidence type="ECO:0000313" key="3">
    <source>
        <dbReference type="EMBL" id="GMT00423.1"/>
    </source>
</evidence>
<keyword evidence="2" id="KW-1133">Transmembrane helix</keyword>
<evidence type="ECO:0000256" key="2">
    <source>
        <dbReference type="SAM" id="Phobius"/>
    </source>
</evidence>
<feature type="compositionally biased region" description="Polar residues" evidence="1">
    <location>
        <begin position="34"/>
        <end position="57"/>
    </location>
</feature>
<comment type="caution">
    <text evidence="3">The sequence shown here is derived from an EMBL/GenBank/DDBJ whole genome shotgun (WGS) entry which is preliminary data.</text>
</comment>
<evidence type="ECO:0000313" key="4">
    <source>
        <dbReference type="Proteomes" id="UP001432027"/>
    </source>
</evidence>
<evidence type="ECO:0000256" key="1">
    <source>
        <dbReference type="SAM" id="MobiDB-lite"/>
    </source>
</evidence>
<sequence length="195" mass="21746">LPLFIQSHPMILLPLIIVSSTASLLIMCTKARTPSISTPKQTKPSNENQSPRINSKDPNLIATPPEQIDSSTTIEKVPKSNEASPNRGRLSTNPSEPSGKGQTNLDKKDQDAENNTNGETVTMLATINRSHDQHYDRRPRFIARQRTDNQDEGTKLGLPICIREERGQTTDFEQGIYRKAFDSFPHQKGKGKREG</sequence>
<proteinExistence type="predicted"/>
<organism evidence="3 4">
    <name type="scientific">Pristionchus entomophagus</name>
    <dbReference type="NCBI Taxonomy" id="358040"/>
    <lineage>
        <taxon>Eukaryota</taxon>
        <taxon>Metazoa</taxon>
        <taxon>Ecdysozoa</taxon>
        <taxon>Nematoda</taxon>
        <taxon>Chromadorea</taxon>
        <taxon>Rhabditida</taxon>
        <taxon>Rhabditina</taxon>
        <taxon>Diplogasteromorpha</taxon>
        <taxon>Diplogasteroidea</taxon>
        <taxon>Neodiplogasteridae</taxon>
        <taxon>Pristionchus</taxon>
    </lineage>
</organism>
<gene>
    <name evidence="3" type="ORF">PENTCL1PPCAC_22597</name>
</gene>